<protein>
    <submittedName>
        <fullName evidence="1">Uncharacterized protein</fullName>
    </submittedName>
</protein>
<reference evidence="1" key="1">
    <citation type="submission" date="2018-09" db="EMBL/GenBank/DDBJ databases">
        <title>Genome sequencing and analysis.</title>
        <authorList>
            <person name="Huang Y.-T."/>
        </authorList>
    </citation>
    <scope>NUCLEOTIDE SEQUENCE</scope>
    <source>
        <strain evidence="1">HIDE</strain>
    </source>
</reference>
<dbReference type="AlphaFoldDB" id="A0A7T8EB50"/>
<sequence length="120" mass="13245">MTLAKIEHLALCNRCLKVKAYSSEREVAHACDYGSADSICQCGGKRCCCSHCQQVIRFLDSGLFKEAEAEIQHILKGEVIACWSREQGAQIVANTCSCQGTTILYGSWRCPACGQERRPL</sequence>
<evidence type="ECO:0000313" key="1">
    <source>
        <dbReference type="EMBL" id="QQO83114.1"/>
    </source>
</evidence>
<accession>A0A7T8EB50</accession>
<organism evidence="1">
    <name type="scientific">Shewanella algae</name>
    <dbReference type="NCBI Taxonomy" id="38313"/>
    <lineage>
        <taxon>Bacteria</taxon>
        <taxon>Pseudomonadati</taxon>
        <taxon>Pseudomonadota</taxon>
        <taxon>Gammaproteobacteria</taxon>
        <taxon>Alteromonadales</taxon>
        <taxon>Shewanellaceae</taxon>
        <taxon>Shewanella</taxon>
    </lineage>
</organism>
<gene>
    <name evidence="1" type="ORF">D7032_07495</name>
</gene>
<proteinExistence type="predicted"/>
<dbReference type="RefSeq" id="WP_397609082.1">
    <property type="nucleotide sequence ID" value="NZ_CP032664.1"/>
</dbReference>
<name>A0A7T8EB50_9GAMM</name>
<dbReference type="EMBL" id="CP032664">
    <property type="protein sequence ID" value="QQO83114.1"/>
    <property type="molecule type" value="Genomic_DNA"/>
</dbReference>